<feature type="chain" id="PRO_5035231563" evidence="1">
    <location>
        <begin position="18"/>
        <end position="89"/>
    </location>
</feature>
<gene>
    <name evidence="2" type="ORF">DGAL_LOCUS17410</name>
</gene>
<feature type="signal peptide" evidence="1">
    <location>
        <begin position="1"/>
        <end position="17"/>
    </location>
</feature>
<accession>A0A8J2S6F9</accession>
<evidence type="ECO:0000313" key="3">
    <source>
        <dbReference type="Proteomes" id="UP000789390"/>
    </source>
</evidence>
<protein>
    <submittedName>
        <fullName evidence="2">Uncharacterized protein</fullName>
    </submittedName>
</protein>
<dbReference type="AlphaFoldDB" id="A0A8J2S6F9"/>
<dbReference type="EMBL" id="CAKKLH010000341">
    <property type="protein sequence ID" value="CAH0113513.1"/>
    <property type="molecule type" value="Genomic_DNA"/>
</dbReference>
<name>A0A8J2S6F9_9CRUS</name>
<dbReference type="Proteomes" id="UP000789390">
    <property type="component" value="Unassembled WGS sequence"/>
</dbReference>
<sequence>MMAGMATVIFFWSLVNAMKLNVFTKKETLDKPKLTKVIRNCLICSSMSASAFFLYLDDTLRKGQPDDDMYKLSFASLPIITTFYSQFED</sequence>
<comment type="caution">
    <text evidence="2">The sequence shown here is derived from an EMBL/GenBank/DDBJ whole genome shotgun (WGS) entry which is preliminary data.</text>
</comment>
<keyword evidence="3" id="KW-1185">Reference proteome</keyword>
<evidence type="ECO:0000313" key="2">
    <source>
        <dbReference type="EMBL" id="CAH0113513.1"/>
    </source>
</evidence>
<reference evidence="2" key="1">
    <citation type="submission" date="2021-11" db="EMBL/GenBank/DDBJ databases">
        <authorList>
            <person name="Schell T."/>
        </authorList>
    </citation>
    <scope>NUCLEOTIDE SEQUENCE</scope>
    <source>
        <strain evidence="2">M5</strain>
    </source>
</reference>
<proteinExistence type="predicted"/>
<keyword evidence="1" id="KW-0732">Signal</keyword>
<organism evidence="2 3">
    <name type="scientific">Daphnia galeata</name>
    <dbReference type="NCBI Taxonomy" id="27404"/>
    <lineage>
        <taxon>Eukaryota</taxon>
        <taxon>Metazoa</taxon>
        <taxon>Ecdysozoa</taxon>
        <taxon>Arthropoda</taxon>
        <taxon>Crustacea</taxon>
        <taxon>Branchiopoda</taxon>
        <taxon>Diplostraca</taxon>
        <taxon>Cladocera</taxon>
        <taxon>Anomopoda</taxon>
        <taxon>Daphniidae</taxon>
        <taxon>Daphnia</taxon>
    </lineage>
</organism>
<evidence type="ECO:0000256" key="1">
    <source>
        <dbReference type="SAM" id="SignalP"/>
    </source>
</evidence>